<accession>A0A652KHW7</accession>
<gene>
    <name evidence="1" type="ORF">EAO74_21890</name>
</gene>
<evidence type="ECO:0000313" key="1">
    <source>
        <dbReference type="EMBL" id="TXS23293.1"/>
    </source>
</evidence>
<proteinExistence type="predicted"/>
<protein>
    <submittedName>
        <fullName evidence="1">Uncharacterized protein</fullName>
    </submittedName>
</protein>
<comment type="caution">
    <text evidence="1">The sequence shown here is derived from an EMBL/GenBank/DDBJ whole genome shotgun (WGS) entry which is preliminary data.</text>
</comment>
<reference evidence="1" key="1">
    <citation type="submission" date="2018-10" db="EMBL/GenBank/DDBJ databases">
        <authorList>
            <person name="Hariharan J."/>
            <person name="Choudoir M.J."/>
            <person name="Diebold P."/>
            <person name="Panke-Buisse K."/>
            <person name="Campbell A.N."/>
            <person name="Buckley D.H."/>
        </authorList>
    </citation>
    <scope>NUCLEOTIDE SEQUENCE</scope>
    <source>
        <strain evidence="1">Gb1</strain>
    </source>
</reference>
<dbReference type="AlphaFoldDB" id="A0A652KHW7"/>
<dbReference type="EMBL" id="RDBM01000037">
    <property type="protein sequence ID" value="TXS23293.1"/>
    <property type="molecule type" value="Genomic_DNA"/>
</dbReference>
<sequence>MWNYAPEEAQFEVRRAVANLTGGRRQVADPDAPDVADVLRFVKAADAAQKAAAEVLQVTVAEAVARGASWRQIGEQLGISKTGAHNRFGKGIGAETLQLLSEADEASQFCSRCWAHSDVEGMLGFDSEEWEAAPPRVAVQHIWRRVAHTHALLVEIFADNEQDQWVTLFHRASEQLRGAVRVILTPKYPEVISEFAGKLPPRSAWEDDRSPLQLFSQYGIRAVSAFMRLNRFLDADATDPASKFRELLLAIFDLEQGALIISQPECLELIVAIEHSIYADGDTVYTGENVPDDMNLAKSYEALWRGEIPPGLGIDESAGVEEGTSFSLADINEILRGEPEG</sequence>
<name>A0A652KHW7_9ACTN</name>
<organism evidence="1">
    <name type="scientific">Streptomyces sp. gb1(2016)</name>
    <dbReference type="NCBI Taxonomy" id="1828321"/>
    <lineage>
        <taxon>Bacteria</taxon>
        <taxon>Bacillati</taxon>
        <taxon>Actinomycetota</taxon>
        <taxon>Actinomycetes</taxon>
        <taxon>Kitasatosporales</taxon>
        <taxon>Streptomycetaceae</taxon>
        <taxon>Streptomyces</taxon>
    </lineage>
</organism>